<gene>
    <name evidence="1" type="ORF">CEXT_243721</name>
</gene>
<dbReference type="Proteomes" id="UP001054945">
    <property type="component" value="Unassembled WGS sequence"/>
</dbReference>
<organism evidence="1 2">
    <name type="scientific">Caerostris extrusa</name>
    <name type="common">Bark spider</name>
    <name type="synonym">Caerostris bankana</name>
    <dbReference type="NCBI Taxonomy" id="172846"/>
    <lineage>
        <taxon>Eukaryota</taxon>
        <taxon>Metazoa</taxon>
        <taxon>Ecdysozoa</taxon>
        <taxon>Arthropoda</taxon>
        <taxon>Chelicerata</taxon>
        <taxon>Arachnida</taxon>
        <taxon>Araneae</taxon>
        <taxon>Araneomorphae</taxon>
        <taxon>Entelegynae</taxon>
        <taxon>Araneoidea</taxon>
        <taxon>Araneidae</taxon>
        <taxon>Caerostris</taxon>
    </lineage>
</organism>
<evidence type="ECO:0000313" key="2">
    <source>
        <dbReference type="Proteomes" id="UP001054945"/>
    </source>
</evidence>
<comment type="caution">
    <text evidence="1">The sequence shown here is derived from an EMBL/GenBank/DDBJ whole genome shotgun (WGS) entry which is preliminary data.</text>
</comment>
<reference evidence="1 2" key="1">
    <citation type="submission" date="2021-06" db="EMBL/GenBank/DDBJ databases">
        <title>Caerostris extrusa draft genome.</title>
        <authorList>
            <person name="Kono N."/>
            <person name="Arakawa K."/>
        </authorList>
    </citation>
    <scope>NUCLEOTIDE SEQUENCE [LARGE SCALE GENOMIC DNA]</scope>
</reference>
<name>A0AAV4VIA5_CAEEX</name>
<evidence type="ECO:0000313" key="1">
    <source>
        <dbReference type="EMBL" id="GIY69778.1"/>
    </source>
</evidence>
<dbReference type="InterPro" id="IPR032675">
    <property type="entry name" value="LRR_dom_sf"/>
</dbReference>
<dbReference type="EMBL" id="BPLR01014584">
    <property type="protein sequence ID" value="GIY69778.1"/>
    <property type="molecule type" value="Genomic_DNA"/>
</dbReference>
<dbReference type="Gene3D" id="3.80.10.10">
    <property type="entry name" value="Ribonuclease Inhibitor"/>
    <property type="match status" value="1"/>
</dbReference>
<dbReference type="AlphaFoldDB" id="A0AAV4VIA5"/>
<protein>
    <submittedName>
        <fullName evidence="1">Uncharacterized protein</fullName>
    </submittedName>
</protein>
<sequence>MRAFCKWRVLENGSLRKLSVQDNEQENGNGVNFVRNGSSATVCSAKLICNQLVCDCKMRWIKGRRIPIEFYAKCAKPDSLAGKDLRSVGYEELIC</sequence>
<proteinExistence type="predicted"/>
<keyword evidence="2" id="KW-1185">Reference proteome</keyword>
<accession>A0AAV4VIA5</accession>